<comment type="similarity">
    <text evidence="1">Belongs to the nitroreductase family.</text>
</comment>
<evidence type="ECO:0000256" key="2">
    <source>
        <dbReference type="ARBA" id="ARBA00023002"/>
    </source>
</evidence>
<keyword evidence="5" id="KW-1185">Reference proteome</keyword>
<evidence type="ECO:0000313" key="4">
    <source>
        <dbReference type="EMBL" id="QLH04083.1"/>
    </source>
</evidence>
<dbReference type="InterPro" id="IPR000415">
    <property type="entry name" value="Nitroreductase-like"/>
</dbReference>
<proteinExistence type="inferred from homology"/>
<dbReference type="Pfam" id="PF00881">
    <property type="entry name" value="Nitroreductase"/>
    <property type="match status" value="1"/>
</dbReference>
<reference evidence="4 5" key="1">
    <citation type="submission" date="2018-02" db="EMBL/GenBank/DDBJ databases">
        <title>Complete genome of Nitrosopumilus oxyclinae HCE1.</title>
        <authorList>
            <person name="Qin W."/>
            <person name="Zheng Y."/>
            <person name="Stahl D.A."/>
        </authorList>
    </citation>
    <scope>NUCLEOTIDE SEQUENCE [LARGE SCALE GENOMIC DNA]</scope>
    <source>
        <strain evidence="4 5">HCE1</strain>
    </source>
</reference>
<dbReference type="AlphaFoldDB" id="A0A7D5RA62"/>
<dbReference type="PANTHER" id="PTHR43673">
    <property type="entry name" value="NAD(P)H NITROREDUCTASE YDGI-RELATED"/>
    <property type="match status" value="1"/>
</dbReference>
<dbReference type="KEGG" id="nox:C5F49_01180"/>
<dbReference type="GO" id="GO:0016491">
    <property type="term" value="F:oxidoreductase activity"/>
    <property type="evidence" value="ECO:0007669"/>
    <property type="project" value="UniProtKB-KW"/>
</dbReference>
<feature type="domain" description="Nitroreductase" evidence="3">
    <location>
        <begin position="7"/>
        <end position="177"/>
    </location>
</feature>
<dbReference type="Gene3D" id="3.40.109.10">
    <property type="entry name" value="NADH Oxidase"/>
    <property type="match status" value="1"/>
</dbReference>
<evidence type="ECO:0000259" key="3">
    <source>
        <dbReference type="Pfam" id="PF00881"/>
    </source>
</evidence>
<dbReference type="EMBL" id="CP026994">
    <property type="protein sequence ID" value="QLH04083.1"/>
    <property type="molecule type" value="Genomic_DNA"/>
</dbReference>
<accession>A0A7D5RA62</accession>
<dbReference type="Proteomes" id="UP000509441">
    <property type="component" value="Chromosome"/>
</dbReference>
<keyword evidence="2" id="KW-0560">Oxidoreductase</keyword>
<name>A0A7D5RA62_9ARCH</name>
<dbReference type="GeneID" id="56060517"/>
<dbReference type="RefSeq" id="WP_179362956.1">
    <property type="nucleotide sequence ID" value="NZ_CP026994.1"/>
</dbReference>
<dbReference type="CDD" id="cd02137">
    <property type="entry name" value="MhqN-like"/>
    <property type="match status" value="1"/>
</dbReference>
<protein>
    <submittedName>
        <fullName evidence="4">Nitroreductase family protein</fullName>
    </submittedName>
</protein>
<organism evidence="4 5">
    <name type="scientific">Nitrosopumilus oxyclinae</name>
    <dbReference type="NCBI Taxonomy" id="1959104"/>
    <lineage>
        <taxon>Archaea</taxon>
        <taxon>Nitrososphaerota</taxon>
        <taxon>Nitrososphaeria</taxon>
        <taxon>Nitrosopumilales</taxon>
        <taxon>Nitrosopumilaceae</taxon>
        <taxon>Nitrosopumilus</taxon>
    </lineage>
</organism>
<dbReference type="OrthoDB" id="287850at2157"/>
<sequence length="201" mass="22656">MDTFDAIKERRSVKHYDTNHKLSDDEINKLMSLAVLSPTSFNMQNWRFVLVKDPEIRKQLRAAAWDQAQVTDSSVLIVLCADLKSWKNNPSQYWVNAPKEAQEFLVSAMGPFYEGKDQVQRDEAMRSCGIAAQTIMLAAKSMGYDSNPMIGFDPDKVAEIIKLPQDHIISMLIAVGKQTKPAMPRGGQLSLDKVVFTDKFT</sequence>
<dbReference type="SUPFAM" id="SSF55469">
    <property type="entry name" value="FMN-dependent nitroreductase-like"/>
    <property type="match status" value="1"/>
</dbReference>
<gene>
    <name evidence="4" type="ORF">C5F49_01180</name>
</gene>
<evidence type="ECO:0000256" key="1">
    <source>
        <dbReference type="ARBA" id="ARBA00007118"/>
    </source>
</evidence>
<dbReference type="InterPro" id="IPR029479">
    <property type="entry name" value="Nitroreductase"/>
</dbReference>
<dbReference type="PANTHER" id="PTHR43673:SF12">
    <property type="entry name" value="PROTEIN DRGA"/>
    <property type="match status" value="1"/>
</dbReference>
<evidence type="ECO:0000313" key="5">
    <source>
        <dbReference type="Proteomes" id="UP000509441"/>
    </source>
</evidence>